<evidence type="ECO:0000313" key="3">
    <source>
        <dbReference type="Proteomes" id="UP000198582"/>
    </source>
</evidence>
<keyword evidence="3" id="KW-1185">Reference proteome</keyword>
<protein>
    <recommendedName>
        <fullName evidence="4">ABC-type transport system involved in multi-copper enzyme maturation, permease component</fullName>
    </recommendedName>
</protein>
<evidence type="ECO:0000256" key="1">
    <source>
        <dbReference type="SAM" id="Phobius"/>
    </source>
</evidence>
<reference evidence="3" key="1">
    <citation type="submission" date="2016-10" db="EMBL/GenBank/DDBJ databases">
        <authorList>
            <person name="Varghese N."/>
            <person name="Submissions S."/>
        </authorList>
    </citation>
    <scope>NUCLEOTIDE SEQUENCE [LARGE SCALE GENOMIC DNA]</scope>
    <source>
        <strain evidence="3">DSM 44993</strain>
    </source>
</reference>
<feature type="transmembrane region" description="Helical" evidence="1">
    <location>
        <begin position="132"/>
        <end position="156"/>
    </location>
</feature>
<feature type="transmembrane region" description="Helical" evidence="1">
    <location>
        <begin position="215"/>
        <end position="238"/>
    </location>
</feature>
<evidence type="ECO:0000313" key="2">
    <source>
        <dbReference type="EMBL" id="SEO66043.1"/>
    </source>
</evidence>
<accession>A0A1H8RJ51</accession>
<feature type="transmembrane region" description="Helical" evidence="1">
    <location>
        <begin position="245"/>
        <end position="266"/>
    </location>
</feature>
<sequence>MNVLRTELRRTIAPWLTLAVLVVGLGFFFGFLNKGPWFKEPAAWDGQWASSVLWTRYLLMLLWPIIVGASAIQGMRDSRSGTGELLGTMPRPARHRMTKLSLALGLAAVVAYVVILLTGLGQVVAHDGLFTFSWVLPALVGLVAVIAGVGLGLGVGRLLPNPVTAPALAVLALVACVLLQLSSEQSSVGGLLPNRLTQLGIAPQEPRSPFLVPTVSLSVGQLCWLAGLAATGFLLFSASTVRRRLLALLPVVAGLAIALPLFPSALADNLTVDQVTAAPVCDGPVCVTKMHADQLSTLVRPGKEALRQLAKLPGAPTTLMESTDASRSTARLVGAQDPSKVFVQLDDWKYYSKHGDDAVYRLTAGGGTQVCGAPSYGGERETRELAARSVVSGWLGGGLKLPSAARYYTGLTDLANQAWAGLQALPQQEQLARVAASRQAELSCQGDALTALTRGAA</sequence>
<keyword evidence="1" id="KW-0472">Membrane</keyword>
<feature type="transmembrane region" description="Helical" evidence="1">
    <location>
        <begin position="100"/>
        <end position="120"/>
    </location>
</feature>
<feature type="transmembrane region" description="Helical" evidence="1">
    <location>
        <begin position="12"/>
        <end position="32"/>
    </location>
</feature>
<dbReference type="STRING" id="394193.SAMN04489732_101803"/>
<keyword evidence="1" id="KW-1133">Transmembrane helix</keyword>
<feature type="transmembrane region" description="Helical" evidence="1">
    <location>
        <begin position="163"/>
        <end position="182"/>
    </location>
</feature>
<organism evidence="2 3">
    <name type="scientific">Amycolatopsis saalfeldensis</name>
    <dbReference type="NCBI Taxonomy" id="394193"/>
    <lineage>
        <taxon>Bacteria</taxon>
        <taxon>Bacillati</taxon>
        <taxon>Actinomycetota</taxon>
        <taxon>Actinomycetes</taxon>
        <taxon>Pseudonocardiales</taxon>
        <taxon>Pseudonocardiaceae</taxon>
        <taxon>Amycolatopsis</taxon>
    </lineage>
</organism>
<dbReference type="Proteomes" id="UP000198582">
    <property type="component" value="Unassembled WGS sequence"/>
</dbReference>
<dbReference type="EMBL" id="FOEF01000001">
    <property type="protein sequence ID" value="SEO66043.1"/>
    <property type="molecule type" value="Genomic_DNA"/>
</dbReference>
<name>A0A1H8RJ51_9PSEU</name>
<proteinExistence type="predicted"/>
<keyword evidence="1" id="KW-0812">Transmembrane</keyword>
<feature type="transmembrane region" description="Helical" evidence="1">
    <location>
        <begin position="52"/>
        <end position="72"/>
    </location>
</feature>
<dbReference type="RefSeq" id="WP_091612956.1">
    <property type="nucleotide sequence ID" value="NZ_FOEF01000001.1"/>
</dbReference>
<evidence type="ECO:0008006" key="4">
    <source>
        <dbReference type="Google" id="ProtNLM"/>
    </source>
</evidence>
<dbReference type="AlphaFoldDB" id="A0A1H8RJ51"/>
<gene>
    <name evidence="2" type="ORF">SAMN04489732_101803</name>
</gene>
<dbReference type="OrthoDB" id="3416461at2"/>